<feature type="region of interest" description="Disordered" evidence="1">
    <location>
        <begin position="386"/>
        <end position="424"/>
    </location>
</feature>
<organism evidence="2 3">
    <name type="scientific">Methylobacterium nonmethylotrophicum</name>
    <dbReference type="NCBI Taxonomy" id="1141884"/>
    <lineage>
        <taxon>Bacteria</taxon>
        <taxon>Pseudomonadati</taxon>
        <taxon>Pseudomonadota</taxon>
        <taxon>Alphaproteobacteria</taxon>
        <taxon>Hyphomicrobiales</taxon>
        <taxon>Methylobacteriaceae</taxon>
        <taxon>Methylobacterium</taxon>
    </lineage>
</organism>
<dbReference type="OrthoDB" id="3684535at2"/>
<accession>A0A4Z0NYT7</accession>
<name>A0A4Z0NYT7_9HYPH</name>
<evidence type="ECO:0000256" key="1">
    <source>
        <dbReference type="SAM" id="MobiDB-lite"/>
    </source>
</evidence>
<keyword evidence="3" id="KW-1185">Reference proteome</keyword>
<dbReference type="RefSeq" id="WP_135412850.1">
    <property type="nucleotide sequence ID" value="NZ_SRLB01000001.1"/>
</dbReference>
<sequence length="424" mass="45757">MVPVSDGPTVAAVRAGLVAACAVNGDAPLLLAFRSFVLDDHDPLAGLASRAAEAFGKPGERSARHVATLGYAAAARRLPDALAPVLADGIRWIAERPWHRPLREATLEVDGVSMLGVALGSRGCDDALLPPLAELAVKSAGMKTLSPLNRSLVAAAAHVMGAPGRPDLSVMMPEVRVALADLALMPLDEASGPPAWRAAMRYVPGDGGPARAPLALRAFDALCDRNMPARLGRLEPQDVVRVLEGIVRSFQSWTWEDRPRTPNSTAVKWHVENEYHVQNLLWAVLAPLFPDLRAEEYAAPVGHKNPRMDLTIPSLRLVVEVKFIRAGKSFADILEEIAADHTLYGQDGRWDVLIPFIWDDSRRVEQHATLLQGLRVMPMVHDAVVMPRPGKMDPAATPSSPRRRKKGAATGAPASAPKPARRRS</sequence>
<gene>
    <name evidence="2" type="ORF">EU555_02525</name>
</gene>
<protein>
    <submittedName>
        <fullName evidence="2">Uncharacterized protein</fullName>
    </submittedName>
</protein>
<reference evidence="2 3" key="1">
    <citation type="submission" date="2019-04" db="EMBL/GenBank/DDBJ databases">
        <authorList>
            <person name="Feng G."/>
            <person name="Zhu H."/>
        </authorList>
    </citation>
    <scope>NUCLEOTIDE SEQUENCE [LARGE SCALE GENOMIC DNA]</scope>
    <source>
        <strain evidence="2 3">6HR-1</strain>
    </source>
</reference>
<evidence type="ECO:0000313" key="2">
    <source>
        <dbReference type="EMBL" id="TGE02656.1"/>
    </source>
</evidence>
<dbReference type="AlphaFoldDB" id="A0A4Z0NYT7"/>
<dbReference type="EMBL" id="SRLB01000001">
    <property type="protein sequence ID" value="TGE02656.1"/>
    <property type="molecule type" value="Genomic_DNA"/>
</dbReference>
<dbReference type="Proteomes" id="UP000297535">
    <property type="component" value="Unassembled WGS sequence"/>
</dbReference>
<evidence type="ECO:0000313" key="3">
    <source>
        <dbReference type="Proteomes" id="UP000297535"/>
    </source>
</evidence>
<dbReference type="Pfam" id="PF18742">
    <property type="entry name" value="DpnII-MboI"/>
    <property type="match status" value="1"/>
</dbReference>
<comment type="caution">
    <text evidence="2">The sequence shown here is derived from an EMBL/GenBank/DDBJ whole genome shotgun (WGS) entry which is preliminary data.</text>
</comment>
<proteinExistence type="predicted"/>